<organism evidence="1">
    <name type="scientific">Bacteroides ovatus</name>
    <dbReference type="NCBI Taxonomy" id="28116"/>
    <lineage>
        <taxon>Bacteria</taxon>
        <taxon>Pseudomonadati</taxon>
        <taxon>Bacteroidota</taxon>
        <taxon>Bacteroidia</taxon>
        <taxon>Bacteroidales</taxon>
        <taxon>Bacteroidaceae</taxon>
        <taxon>Bacteroides</taxon>
    </lineage>
</organism>
<accession>A0A642C1J6</accession>
<reference evidence="1" key="1">
    <citation type="journal article" date="2019" name="Nat. Med.">
        <title>A library of human gut bacterial isolates paired with longitudinal multiomics data enables mechanistic microbiome research.</title>
        <authorList>
            <person name="Poyet M."/>
            <person name="Groussin M."/>
            <person name="Gibbons S.M."/>
            <person name="Avila-Pacheco J."/>
            <person name="Jiang X."/>
            <person name="Kearney S.M."/>
            <person name="Perrotta A.R."/>
            <person name="Berdy B."/>
            <person name="Zhao S."/>
            <person name="Lieberman T.D."/>
            <person name="Swanson P.K."/>
            <person name="Smith M."/>
            <person name="Roesemann S."/>
            <person name="Alexander J.E."/>
            <person name="Rich S.A."/>
            <person name="Livny J."/>
            <person name="Vlamakis H."/>
            <person name="Clish C."/>
            <person name="Bullock K."/>
            <person name="Deik A."/>
            <person name="Scott J."/>
            <person name="Pierce K.A."/>
            <person name="Xavier R.J."/>
            <person name="Alm E.J."/>
        </authorList>
    </citation>
    <scope>NUCLEOTIDE SEQUENCE</scope>
    <source>
        <strain evidence="1">BIOML-A16</strain>
    </source>
</reference>
<evidence type="ECO:0000313" key="1">
    <source>
        <dbReference type="EMBL" id="KAA4631791.1"/>
    </source>
</evidence>
<sequence>MENEHSELIIGYLQGRLQGRSLDDFYAWVNESADNKKLFFETKA</sequence>
<name>A0A642C1J6_BACOV</name>
<comment type="caution">
    <text evidence="1">The sequence shown here is derived from an EMBL/GenBank/DDBJ whole genome shotgun (WGS) entry which is preliminary data.</text>
</comment>
<feature type="non-terminal residue" evidence="1">
    <location>
        <position position="44"/>
    </location>
</feature>
<dbReference type="EMBL" id="VWFQ01000166">
    <property type="protein sequence ID" value="KAA4631791.1"/>
    <property type="molecule type" value="Genomic_DNA"/>
</dbReference>
<proteinExistence type="predicted"/>
<gene>
    <name evidence="1" type="ORF">F3B52_27475</name>
</gene>
<dbReference type="AlphaFoldDB" id="A0A642C1J6"/>
<protein>
    <submittedName>
        <fullName evidence="1">Iron transport regulator</fullName>
    </submittedName>
</protein>